<keyword evidence="3" id="KW-0547">Nucleotide-binding</keyword>
<dbReference type="CDD" id="cd10147">
    <property type="entry name" value="Wzt_C-like"/>
    <property type="match status" value="1"/>
</dbReference>
<dbReference type="SMART" id="SM00382">
    <property type="entry name" value="AAA"/>
    <property type="match status" value="1"/>
</dbReference>
<dbReference type="Pfam" id="PF00005">
    <property type="entry name" value="ABC_tran"/>
    <property type="match status" value="1"/>
</dbReference>
<dbReference type="InterPro" id="IPR003439">
    <property type="entry name" value="ABC_transporter-like_ATP-bd"/>
</dbReference>
<sequence length="425" mass="47181">MSNIAIKFENVSKQYRLGVVGTGTISHDLNRWWHLVRGKEDPYLKVGEVNDRSSKAISQYVWALKDINFEVEQGDVVGIIGRNGAGKSTLLKLLSRVTTPSTGIIKAKGRIASLLEVGTGFHPELTGRENIYMNGTIMGMTKHEITRKLDEIIDFAGVEKYIDTPAKRYSSGMTVRLGFAIAAHLEPEILVVDEVLAVGDAEFQRKAINKMKEVSTGEGKTVLFVSHNMASIRRLCHTGVLLENGTIREIGGIEKITDLYIRSNGGDGQKSVHIEADPRKEISITDVSILAENKTEEDIYDINDKFKIKIKYTVHRDIKGTNMSFSLSKDATLLFRSWDIDTDKQLYEMRKAGDYEADISLPDLLNVGSYSLTVACGIIGVGPIQIMEDIIVFDVENIIQDGHTLSYSRGGMIKITPPWATKKIS</sequence>
<dbReference type="Gene3D" id="3.40.50.300">
    <property type="entry name" value="P-loop containing nucleotide triphosphate hydrolases"/>
    <property type="match status" value="1"/>
</dbReference>
<dbReference type="Gene3D" id="2.70.50.60">
    <property type="entry name" value="abc- transporter (atp binding component) like domain"/>
    <property type="match status" value="1"/>
</dbReference>
<dbReference type="SUPFAM" id="SSF52540">
    <property type="entry name" value="P-loop containing nucleoside triphosphate hydrolases"/>
    <property type="match status" value="1"/>
</dbReference>
<proteinExistence type="inferred from homology"/>
<accession>A0A212K0Y1</accession>
<reference evidence="6" key="1">
    <citation type="submission" date="2016-04" db="EMBL/GenBank/DDBJ databases">
        <authorList>
            <person name="Evans L.H."/>
            <person name="Alamgir A."/>
            <person name="Owens N."/>
            <person name="Weber N.D."/>
            <person name="Virtaneva K."/>
            <person name="Barbian K."/>
            <person name="Babar A."/>
            <person name="Rosenke K."/>
        </authorList>
    </citation>
    <scope>NUCLEOTIDE SEQUENCE</scope>
    <source>
        <strain evidence="6">86-1</strain>
    </source>
</reference>
<keyword evidence="2" id="KW-0813">Transport</keyword>
<evidence type="ECO:0000256" key="3">
    <source>
        <dbReference type="ARBA" id="ARBA00022741"/>
    </source>
</evidence>
<dbReference type="GO" id="GO:0140359">
    <property type="term" value="F:ABC-type transporter activity"/>
    <property type="evidence" value="ECO:0007669"/>
    <property type="project" value="InterPro"/>
</dbReference>
<dbReference type="InterPro" id="IPR015860">
    <property type="entry name" value="ABC_transpr_TagH-like"/>
</dbReference>
<dbReference type="InterPro" id="IPR027417">
    <property type="entry name" value="P-loop_NTPase"/>
</dbReference>
<dbReference type="RefSeq" id="WP_296943430.1">
    <property type="nucleotide sequence ID" value="NZ_LT599032.1"/>
</dbReference>
<dbReference type="InterPro" id="IPR050683">
    <property type="entry name" value="Bact_Polysacc_Export_ATP-bd"/>
</dbReference>
<dbReference type="Pfam" id="PF14524">
    <property type="entry name" value="Wzt_C"/>
    <property type="match status" value="1"/>
</dbReference>
<comment type="similarity">
    <text evidence="1">Belongs to the ABC transporter superfamily.</text>
</comment>
<evidence type="ECO:0000259" key="5">
    <source>
        <dbReference type="PROSITE" id="PS50893"/>
    </source>
</evidence>
<dbReference type="GO" id="GO:0016020">
    <property type="term" value="C:membrane"/>
    <property type="evidence" value="ECO:0007669"/>
    <property type="project" value="InterPro"/>
</dbReference>
<dbReference type="PANTHER" id="PTHR46743:SF2">
    <property type="entry name" value="TEICHOIC ACIDS EXPORT ATP-BINDING PROTEIN TAGH"/>
    <property type="match status" value="1"/>
</dbReference>
<protein>
    <recommendedName>
        <fullName evidence="5">ABC transporter domain-containing protein</fullName>
    </recommendedName>
</protein>
<dbReference type="CDD" id="cd03220">
    <property type="entry name" value="ABC_KpsT_Wzt"/>
    <property type="match status" value="1"/>
</dbReference>
<feature type="domain" description="ABC transporter" evidence="5">
    <location>
        <begin position="44"/>
        <end position="269"/>
    </location>
</feature>
<dbReference type="GO" id="GO:0016887">
    <property type="term" value="F:ATP hydrolysis activity"/>
    <property type="evidence" value="ECO:0007669"/>
    <property type="project" value="InterPro"/>
</dbReference>
<dbReference type="PROSITE" id="PS50893">
    <property type="entry name" value="ABC_TRANSPORTER_2"/>
    <property type="match status" value="1"/>
</dbReference>
<dbReference type="PANTHER" id="PTHR46743">
    <property type="entry name" value="TEICHOIC ACIDS EXPORT ATP-BINDING PROTEIN TAGH"/>
    <property type="match status" value="1"/>
</dbReference>
<organism evidence="6">
    <name type="scientific">uncultured Dysgonomonas sp</name>
    <dbReference type="NCBI Taxonomy" id="206096"/>
    <lineage>
        <taxon>Bacteria</taxon>
        <taxon>Pseudomonadati</taxon>
        <taxon>Bacteroidota</taxon>
        <taxon>Bacteroidia</taxon>
        <taxon>Bacteroidales</taxon>
        <taxon>Dysgonomonadaceae</taxon>
        <taxon>Dysgonomonas</taxon>
        <taxon>environmental samples</taxon>
    </lineage>
</organism>
<evidence type="ECO:0000256" key="1">
    <source>
        <dbReference type="ARBA" id="ARBA00005417"/>
    </source>
</evidence>
<dbReference type="EMBL" id="FLUM01000003">
    <property type="protein sequence ID" value="SBW05351.1"/>
    <property type="molecule type" value="Genomic_DNA"/>
</dbReference>
<evidence type="ECO:0000313" key="6">
    <source>
        <dbReference type="EMBL" id="SBW05351.1"/>
    </source>
</evidence>
<dbReference type="AlphaFoldDB" id="A0A212K0Y1"/>
<gene>
    <name evidence="6" type="ORF">KL86DYS1_31089</name>
</gene>
<name>A0A212K0Y1_9BACT</name>
<keyword evidence="4" id="KW-0067">ATP-binding</keyword>
<dbReference type="GO" id="GO:0005524">
    <property type="term" value="F:ATP binding"/>
    <property type="evidence" value="ECO:0007669"/>
    <property type="project" value="UniProtKB-KW"/>
</dbReference>
<dbReference type="InterPro" id="IPR003593">
    <property type="entry name" value="AAA+_ATPase"/>
</dbReference>
<evidence type="ECO:0000256" key="4">
    <source>
        <dbReference type="ARBA" id="ARBA00022840"/>
    </source>
</evidence>
<dbReference type="InterPro" id="IPR029439">
    <property type="entry name" value="Wzt_C"/>
</dbReference>
<evidence type="ECO:0000256" key="2">
    <source>
        <dbReference type="ARBA" id="ARBA00022448"/>
    </source>
</evidence>